<dbReference type="PROSITE" id="PS00622">
    <property type="entry name" value="HTH_LUXR_1"/>
    <property type="match status" value="1"/>
</dbReference>
<dbReference type="SMART" id="SM00448">
    <property type="entry name" value="REC"/>
    <property type="match status" value="1"/>
</dbReference>
<feature type="domain" description="HTH luxR-type" evidence="7">
    <location>
        <begin position="139"/>
        <end position="204"/>
    </location>
</feature>
<dbReference type="GO" id="GO:0000160">
    <property type="term" value="P:phosphorelay signal transduction system"/>
    <property type="evidence" value="ECO:0007669"/>
    <property type="project" value="InterPro"/>
</dbReference>
<keyword evidence="1 6" id="KW-0597">Phosphoprotein</keyword>
<dbReference type="Pfam" id="PF00072">
    <property type="entry name" value="Response_reg"/>
    <property type="match status" value="1"/>
</dbReference>
<dbReference type="SMART" id="SM00421">
    <property type="entry name" value="HTH_LUXR"/>
    <property type="match status" value="1"/>
</dbReference>
<dbReference type="InterPro" id="IPR000792">
    <property type="entry name" value="Tscrpt_reg_LuxR_C"/>
</dbReference>
<dbReference type="RefSeq" id="WP_120133364.1">
    <property type="nucleotide sequence ID" value="NZ_RAHH01000015.1"/>
</dbReference>
<dbReference type="InterPro" id="IPR011006">
    <property type="entry name" value="CheY-like_superfamily"/>
</dbReference>
<evidence type="ECO:0000313" key="9">
    <source>
        <dbReference type="EMBL" id="RJT43417.1"/>
    </source>
</evidence>
<dbReference type="InterPro" id="IPR016032">
    <property type="entry name" value="Sig_transdc_resp-reg_C-effctor"/>
</dbReference>
<reference evidence="9 10" key="1">
    <citation type="submission" date="2018-09" db="EMBL/GenBank/DDBJ databases">
        <authorList>
            <person name="Le Fleche-Mateos A."/>
        </authorList>
    </citation>
    <scope>NUCLEOTIDE SEQUENCE [LARGE SCALE GENOMIC DNA]</scope>
    <source>
        <strain evidence="9 10">DSM 27399</strain>
    </source>
</reference>
<organism evidence="9 10">
    <name type="scientific">Rahnella woolbedingensis</name>
    <dbReference type="NCBI Taxonomy" id="1510574"/>
    <lineage>
        <taxon>Bacteria</taxon>
        <taxon>Pseudomonadati</taxon>
        <taxon>Pseudomonadota</taxon>
        <taxon>Gammaproteobacteria</taxon>
        <taxon>Enterobacterales</taxon>
        <taxon>Yersiniaceae</taxon>
        <taxon>Rahnella</taxon>
    </lineage>
</organism>
<keyword evidence="10" id="KW-1185">Reference proteome</keyword>
<dbReference type="Gene3D" id="3.40.50.2300">
    <property type="match status" value="1"/>
</dbReference>
<feature type="modified residue" description="4-aspartylphosphate" evidence="6">
    <location>
        <position position="53"/>
    </location>
</feature>
<dbReference type="PANTHER" id="PTHR43214:SF41">
    <property type="entry name" value="NITRATE_NITRITE RESPONSE REGULATOR PROTEIN NARP"/>
    <property type="match status" value="1"/>
</dbReference>
<dbReference type="Pfam" id="PF00196">
    <property type="entry name" value="GerE"/>
    <property type="match status" value="1"/>
</dbReference>
<dbReference type="AlphaFoldDB" id="A0A419N831"/>
<keyword evidence="4 9" id="KW-0238">DNA-binding</keyword>
<evidence type="ECO:0000256" key="3">
    <source>
        <dbReference type="ARBA" id="ARBA00023015"/>
    </source>
</evidence>
<dbReference type="PROSITE" id="PS50110">
    <property type="entry name" value="RESPONSE_REGULATORY"/>
    <property type="match status" value="1"/>
</dbReference>
<evidence type="ECO:0000313" key="10">
    <source>
        <dbReference type="Proteomes" id="UP000284908"/>
    </source>
</evidence>
<keyword evidence="2" id="KW-0902">Two-component regulatory system</keyword>
<dbReference type="InterPro" id="IPR058245">
    <property type="entry name" value="NreC/VraR/RcsB-like_REC"/>
</dbReference>
<keyword evidence="3" id="KW-0805">Transcription regulation</keyword>
<evidence type="ECO:0000259" key="7">
    <source>
        <dbReference type="PROSITE" id="PS50043"/>
    </source>
</evidence>
<dbReference type="GO" id="GO:0006355">
    <property type="term" value="P:regulation of DNA-templated transcription"/>
    <property type="evidence" value="ECO:0007669"/>
    <property type="project" value="InterPro"/>
</dbReference>
<dbReference type="SUPFAM" id="SSF52172">
    <property type="entry name" value="CheY-like"/>
    <property type="match status" value="1"/>
</dbReference>
<evidence type="ECO:0000256" key="1">
    <source>
        <dbReference type="ARBA" id="ARBA00022553"/>
    </source>
</evidence>
<gene>
    <name evidence="9" type="ORF">D6C13_14150</name>
</gene>
<dbReference type="GO" id="GO:0003677">
    <property type="term" value="F:DNA binding"/>
    <property type="evidence" value="ECO:0007669"/>
    <property type="project" value="UniProtKB-KW"/>
</dbReference>
<dbReference type="PRINTS" id="PR00038">
    <property type="entry name" value="HTHLUXR"/>
</dbReference>
<evidence type="ECO:0000256" key="6">
    <source>
        <dbReference type="PROSITE-ProRule" id="PRU00169"/>
    </source>
</evidence>
<dbReference type="CDD" id="cd06170">
    <property type="entry name" value="LuxR_C_like"/>
    <property type="match status" value="1"/>
</dbReference>
<evidence type="ECO:0000256" key="2">
    <source>
        <dbReference type="ARBA" id="ARBA00023012"/>
    </source>
</evidence>
<name>A0A419N831_9GAMM</name>
<comment type="caution">
    <text evidence="9">The sequence shown here is derived from an EMBL/GenBank/DDBJ whole genome shotgun (WGS) entry which is preliminary data.</text>
</comment>
<dbReference type="PROSITE" id="PS50043">
    <property type="entry name" value="HTH_LUXR_2"/>
    <property type="match status" value="1"/>
</dbReference>
<dbReference type="InterPro" id="IPR001789">
    <property type="entry name" value="Sig_transdc_resp-reg_receiver"/>
</dbReference>
<dbReference type="EMBL" id="RAHH01000015">
    <property type="protein sequence ID" value="RJT43417.1"/>
    <property type="molecule type" value="Genomic_DNA"/>
</dbReference>
<protein>
    <submittedName>
        <fullName evidence="9">DNA-binding response regulator</fullName>
    </submittedName>
</protein>
<keyword evidence="5" id="KW-0804">Transcription</keyword>
<evidence type="ECO:0000259" key="8">
    <source>
        <dbReference type="PROSITE" id="PS50110"/>
    </source>
</evidence>
<feature type="domain" description="Response regulatory" evidence="8">
    <location>
        <begin position="3"/>
        <end position="118"/>
    </location>
</feature>
<evidence type="ECO:0000256" key="4">
    <source>
        <dbReference type="ARBA" id="ARBA00023125"/>
    </source>
</evidence>
<dbReference type="InterPro" id="IPR039420">
    <property type="entry name" value="WalR-like"/>
</dbReference>
<dbReference type="CDD" id="cd17535">
    <property type="entry name" value="REC_NarL-like"/>
    <property type="match status" value="1"/>
</dbReference>
<dbReference type="SUPFAM" id="SSF46894">
    <property type="entry name" value="C-terminal effector domain of the bipartite response regulators"/>
    <property type="match status" value="1"/>
</dbReference>
<dbReference type="Proteomes" id="UP000284908">
    <property type="component" value="Unassembled WGS sequence"/>
</dbReference>
<dbReference type="PANTHER" id="PTHR43214">
    <property type="entry name" value="TWO-COMPONENT RESPONSE REGULATOR"/>
    <property type="match status" value="1"/>
</dbReference>
<sequence length="207" mass="22691">MTKILLADAHPLTHMGVQTFLAGEGYETIYAAKNADQALSMAAQHQPQVVILDVDLPGSNGIQLVCHLMALNYPVHVIVFTAQKYQHLAYICLQAGATGLVYKTAPLEQLLNAIESAELGHAWFPCTLRNITFHRNARFGAPEDKITRCERTVMSLLLQGKLNNEISALLNRSPKTISAQKKSLLKKLNVGSIAELMLLMSIQTAEA</sequence>
<accession>A0A419N831</accession>
<proteinExistence type="predicted"/>
<evidence type="ECO:0000256" key="5">
    <source>
        <dbReference type="ARBA" id="ARBA00023163"/>
    </source>
</evidence>